<evidence type="ECO:0000256" key="4">
    <source>
        <dbReference type="ARBA" id="ARBA00023157"/>
    </source>
</evidence>
<evidence type="ECO:0000259" key="7">
    <source>
        <dbReference type="PROSITE" id="PS00128"/>
    </source>
</evidence>
<evidence type="ECO:0000256" key="6">
    <source>
        <dbReference type="SAM" id="SignalP"/>
    </source>
</evidence>
<dbReference type="EC" id="3.2.1.17" evidence="2"/>
<sequence length="149" mass="17122">MKILVILSALLAVASPYVYSKCELARTLRRNGLDGYRGYTLADWVCLAQYESTYDTEAIGRNRRGGVIVSSDYGIFQINSYWWCDDHQTRNTHNGCGRNCNDFLDRDITNDIECAKTVVRDPQGMNAWYGWKNNCKNRDLSRFLAECNL</sequence>
<gene>
    <name evidence="8" type="primary">TsLysC</name>
</gene>
<dbReference type="AlphaFoldDB" id="A0A915VI17"/>
<keyword evidence="3" id="KW-0081">Bacteriolytic enzyme</keyword>
<keyword evidence="4" id="KW-1015">Disulfide bond</keyword>
<reference evidence="8" key="1">
    <citation type="submission" date="2022-04" db="EMBL/GenBank/DDBJ databases">
        <title>C-type lysozyme is a major bacteriolytic enzyme in the blood of the banded houndshark Triakis scyllium.</title>
        <authorList>
            <person name="Kondo H."/>
            <person name="Murotani F."/>
            <person name="Koiwai K."/>
            <person name="Hirono I."/>
        </authorList>
    </citation>
    <scope>NUCLEOTIDE SEQUENCE</scope>
</reference>
<feature type="chain" id="PRO_5037448623" description="lysozyme" evidence="6">
    <location>
        <begin position="21"/>
        <end position="149"/>
    </location>
</feature>
<keyword evidence="3" id="KW-0929">Antimicrobial</keyword>
<dbReference type="Gene3D" id="1.10.530.10">
    <property type="match status" value="1"/>
</dbReference>
<feature type="domain" description="Glycosyl hydrolases family 22 (GH22)" evidence="7">
    <location>
        <begin position="96"/>
        <end position="114"/>
    </location>
</feature>
<dbReference type="PROSITE" id="PS51348">
    <property type="entry name" value="GLYCOSYL_HYDROL_F22_2"/>
    <property type="match status" value="1"/>
</dbReference>
<dbReference type="FunFam" id="1.10.530.10:FF:000001">
    <property type="entry name" value="Lysozyme C"/>
    <property type="match status" value="1"/>
</dbReference>
<dbReference type="GO" id="GO:0031640">
    <property type="term" value="P:killing of cells of another organism"/>
    <property type="evidence" value="ECO:0007669"/>
    <property type="project" value="UniProtKB-KW"/>
</dbReference>
<accession>A0A915VI17</accession>
<dbReference type="InterPro" id="IPR000974">
    <property type="entry name" value="Glyco_hydro_22_lys"/>
</dbReference>
<dbReference type="GO" id="GO:0042742">
    <property type="term" value="P:defense response to bacterium"/>
    <property type="evidence" value="ECO:0007669"/>
    <property type="project" value="UniProtKB-KW"/>
</dbReference>
<proteinExistence type="evidence at transcript level"/>
<dbReference type="GO" id="GO:0003796">
    <property type="term" value="F:lysozyme activity"/>
    <property type="evidence" value="ECO:0007669"/>
    <property type="project" value="UniProtKB-EC"/>
</dbReference>
<dbReference type="SMART" id="SM00263">
    <property type="entry name" value="LYZ1"/>
    <property type="match status" value="1"/>
</dbReference>
<dbReference type="InterPro" id="IPR019799">
    <property type="entry name" value="Glyco_hydro_22_CS"/>
</dbReference>
<organism evidence="8">
    <name type="scientific">Triakis scyllium</name>
    <name type="common">Banded houndshark</name>
    <name type="synonym">Hemigaleus pingi</name>
    <dbReference type="NCBI Taxonomy" id="30494"/>
    <lineage>
        <taxon>Eukaryota</taxon>
        <taxon>Metazoa</taxon>
        <taxon>Chordata</taxon>
        <taxon>Craniata</taxon>
        <taxon>Vertebrata</taxon>
        <taxon>Chondrichthyes</taxon>
        <taxon>Elasmobranchii</taxon>
        <taxon>Galeomorphii</taxon>
        <taxon>Galeoidea</taxon>
        <taxon>Carcharhiniformes</taxon>
        <taxon>Triakidae</taxon>
        <taxon>Triakis</taxon>
    </lineage>
</organism>
<evidence type="ECO:0000256" key="3">
    <source>
        <dbReference type="ARBA" id="ARBA00022638"/>
    </source>
</evidence>
<dbReference type="InterPro" id="IPR023346">
    <property type="entry name" value="Lysozyme-like_dom_sf"/>
</dbReference>
<dbReference type="Pfam" id="PF00062">
    <property type="entry name" value="Lys"/>
    <property type="match status" value="1"/>
</dbReference>
<evidence type="ECO:0000256" key="1">
    <source>
        <dbReference type="ARBA" id="ARBA00010859"/>
    </source>
</evidence>
<keyword evidence="6" id="KW-0732">Signal</keyword>
<feature type="signal peptide" evidence="6">
    <location>
        <begin position="1"/>
        <end position="20"/>
    </location>
</feature>
<dbReference type="PRINTS" id="PR00135">
    <property type="entry name" value="LYZLACT"/>
</dbReference>
<name>A0A915VI17_TRISC</name>
<dbReference type="PANTHER" id="PTHR11407">
    <property type="entry name" value="LYSOZYME C"/>
    <property type="match status" value="1"/>
</dbReference>
<dbReference type="CDD" id="cd16897">
    <property type="entry name" value="LYZ_C"/>
    <property type="match status" value="1"/>
</dbReference>
<comment type="similarity">
    <text evidence="1 5">Belongs to the glycosyl hydrolase 22 family.</text>
</comment>
<dbReference type="PANTHER" id="PTHR11407:SF63">
    <property type="entry name" value="LYSOZYME C"/>
    <property type="match status" value="1"/>
</dbReference>
<dbReference type="PRINTS" id="PR00137">
    <property type="entry name" value="LYSOZYME"/>
</dbReference>
<dbReference type="InterPro" id="IPR001916">
    <property type="entry name" value="Glyco_hydro_22"/>
</dbReference>
<dbReference type="PROSITE" id="PS00128">
    <property type="entry name" value="GLYCOSYL_HYDROL_F22_1"/>
    <property type="match status" value="1"/>
</dbReference>
<evidence type="ECO:0000313" key="8">
    <source>
        <dbReference type="EMBL" id="BDH78619.1"/>
    </source>
</evidence>
<dbReference type="EMBL" id="LC704942">
    <property type="protein sequence ID" value="BDH78619.1"/>
    <property type="molecule type" value="mRNA"/>
</dbReference>
<evidence type="ECO:0000256" key="5">
    <source>
        <dbReference type="RuleBase" id="RU004440"/>
    </source>
</evidence>
<evidence type="ECO:0000256" key="2">
    <source>
        <dbReference type="ARBA" id="ARBA00012732"/>
    </source>
</evidence>
<protein>
    <recommendedName>
        <fullName evidence="2">lysozyme</fullName>
        <ecNumber evidence="2">3.2.1.17</ecNumber>
    </recommendedName>
</protein>
<dbReference type="SUPFAM" id="SSF53955">
    <property type="entry name" value="Lysozyme-like"/>
    <property type="match status" value="1"/>
</dbReference>